<evidence type="ECO:0000313" key="2">
    <source>
        <dbReference type="Proteomes" id="UP001626550"/>
    </source>
</evidence>
<feature type="non-terminal residue" evidence="1">
    <location>
        <position position="1"/>
    </location>
</feature>
<comment type="caution">
    <text evidence="1">The sequence shown here is derived from an EMBL/GenBank/DDBJ whole genome shotgun (WGS) entry which is preliminary data.</text>
</comment>
<feature type="non-terminal residue" evidence="1">
    <location>
        <position position="176"/>
    </location>
</feature>
<dbReference type="EMBL" id="JBJKFK010007864">
    <property type="protein sequence ID" value="KAL3307254.1"/>
    <property type="molecule type" value="Genomic_DNA"/>
</dbReference>
<accession>A0ABD2PJC6</accession>
<name>A0ABD2PJC6_9PLAT</name>
<evidence type="ECO:0000313" key="1">
    <source>
        <dbReference type="EMBL" id="KAL3307254.1"/>
    </source>
</evidence>
<evidence type="ECO:0008006" key="3">
    <source>
        <dbReference type="Google" id="ProtNLM"/>
    </source>
</evidence>
<gene>
    <name evidence="1" type="ORF">Ciccas_014236</name>
</gene>
<reference evidence="1 2" key="1">
    <citation type="submission" date="2024-11" db="EMBL/GenBank/DDBJ databases">
        <title>Adaptive evolution of stress response genes in parasites aligns with host niche diversity.</title>
        <authorList>
            <person name="Hahn C."/>
            <person name="Resl P."/>
        </authorList>
    </citation>
    <scope>NUCLEOTIDE SEQUENCE [LARGE SCALE GENOMIC DNA]</scope>
    <source>
        <strain evidence="1">EGGRZ-B1_66</strain>
        <tissue evidence="1">Body</tissue>
    </source>
</reference>
<dbReference type="AlphaFoldDB" id="A0ABD2PJC6"/>
<organism evidence="1 2">
    <name type="scientific">Cichlidogyrus casuarinus</name>
    <dbReference type="NCBI Taxonomy" id="1844966"/>
    <lineage>
        <taxon>Eukaryota</taxon>
        <taxon>Metazoa</taxon>
        <taxon>Spiralia</taxon>
        <taxon>Lophotrochozoa</taxon>
        <taxon>Platyhelminthes</taxon>
        <taxon>Monogenea</taxon>
        <taxon>Monopisthocotylea</taxon>
        <taxon>Dactylogyridea</taxon>
        <taxon>Ancyrocephalidae</taxon>
        <taxon>Cichlidogyrus</taxon>
    </lineage>
</organism>
<protein>
    <recommendedName>
        <fullName evidence="3">Reverse transcriptase</fullName>
    </recommendedName>
</protein>
<sequence length="176" mass="19866">CTKITSVPFRSARLPKLELALKKLERFPSFRGYIVIRALTASSLIERSRSSRLMELKTIRRFKKDSKPFYRFFNARRPTHTAHSLPPMKTTDADGKITLCTDDTLVANTFAAHFASNFNVTSSPPHTLQPTTPFSIPTIYLDNLNSALRHCHSKSPGPDLVTNRALKLLTPLHHPI</sequence>
<keyword evidence="2" id="KW-1185">Reference proteome</keyword>
<proteinExistence type="predicted"/>
<dbReference type="Proteomes" id="UP001626550">
    <property type="component" value="Unassembled WGS sequence"/>
</dbReference>